<feature type="non-terminal residue" evidence="5">
    <location>
        <position position="73"/>
    </location>
</feature>
<dbReference type="InterPro" id="IPR050520">
    <property type="entry name" value="INO80/SWR1_helicase"/>
</dbReference>
<accession>A0A6G3XNC1</accession>
<dbReference type="SUPFAM" id="SSF52540">
    <property type="entry name" value="P-loop containing nucleoside triphosphate hydrolases"/>
    <property type="match status" value="1"/>
</dbReference>
<dbReference type="GO" id="GO:0016887">
    <property type="term" value="F:ATP hydrolysis activity"/>
    <property type="evidence" value="ECO:0007669"/>
    <property type="project" value="TreeGrafter"/>
</dbReference>
<feature type="domain" description="SNF2 N-terminal" evidence="4">
    <location>
        <begin position="38"/>
        <end position="73"/>
    </location>
</feature>
<name>A0A6G3XNC1_9ACTN</name>
<dbReference type="InterPro" id="IPR038718">
    <property type="entry name" value="SNF2-like_sf"/>
</dbReference>
<dbReference type="GO" id="GO:0005524">
    <property type="term" value="F:ATP binding"/>
    <property type="evidence" value="ECO:0007669"/>
    <property type="project" value="UniProtKB-KW"/>
</dbReference>
<organism evidence="5">
    <name type="scientific">Streptomyces sp. SID7499</name>
    <dbReference type="NCBI Taxonomy" id="2706086"/>
    <lineage>
        <taxon>Bacteria</taxon>
        <taxon>Bacillati</taxon>
        <taxon>Actinomycetota</taxon>
        <taxon>Actinomycetes</taxon>
        <taxon>Kitasatosporales</taxon>
        <taxon>Streptomycetaceae</taxon>
        <taxon>Streptomyces</taxon>
    </lineage>
</organism>
<dbReference type="GO" id="GO:0006281">
    <property type="term" value="P:DNA repair"/>
    <property type="evidence" value="ECO:0007669"/>
    <property type="project" value="TreeGrafter"/>
</dbReference>
<dbReference type="GO" id="GO:0003677">
    <property type="term" value="F:DNA binding"/>
    <property type="evidence" value="ECO:0007669"/>
    <property type="project" value="UniProtKB-KW"/>
</dbReference>
<sequence length="73" mass="7837">VAATGWLQRLRDRLADPESAAQQPIGQPEALTATLRDYQLRGLNWLNTMTSLGLGACLADDMGLGKTITLIAL</sequence>
<evidence type="ECO:0000313" key="5">
    <source>
        <dbReference type="EMBL" id="NEE19241.1"/>
    </source>
</evidence>
<dbReference type="GO" id="GO:0006338">
    <property type="term" value="P:chromatin remodeling"/>
    <property type="evidence" value="ECO:0007669"/>
    <property type="project" value="TreeGrafter"/>
</dbReference>
<dbReference type="InterPro" id="IPR027417">
    <property type="entry name" value="P-loop_NTPase"/>
</dbReference>
<dbReference type="GO" id="GO:0042393">
    <property type="term" value="F:histone binding"/>
    <property type="evidence" value="ECO:0007669"/>
    <property type="project" value="TreeGrafter"/>
</dbReference>
<evidence type="ECO:0000259" key="4">
    <source>
        <dbReference type="Pfam" id="PF00176"/>
    </source>
</evidence>
<protein>
    <recommendedName>
        <fullName evidence="4">SNF2 N-terminal domain-containing protein</fullName>
    </recommendedName>
</protein>
<dbReference type="AlphaFoldDB" id="A0A6G3XNC1"/>
<dbReference type="PANTHER" id="PTHR45685:SF2">
    <property type="entry name" value="CHROMATIN-REMODELING ATPASE INO80"/>
    <property type="match status" value="1"/>
</dbReference>
<keyword evidence="2" id="KW-0067">ATP-binding</keyword>
<dbReference type="EMBL" id="JAAGMN010007844">
    <property type="protein sequence ID" value="NEE19241.1"/>
    <property type="molecule type" value="Genomic_DNA"/>
</dbReference>
<proteinExistence type="predicted"/>
<reference evidence="5" key="1">
    <citation type="submission" date="2020-01" db="EMBL/GenBank/DDBJ databases">
        <title>Insect and environment-associated Actinomycetes.</title>
        <authorList>
            <person name="Currrie C."/>
            <person name="Chevrette M."/>
            <person name="Carlson C."/>
            <person name="Stubbendieck R."/>
            <person name="Wendt-Pienkowski E."/>
        </authorList>
    </citation>
    <scope>NUCLEOTIDE SEQUENCE</scope>
    <source>
        <strain evidence="5">SID7499</strain>
    </source>
</reference>
<keyword evidence="1" id="KW-0547">Nucleotide-binding</keyword>
<dbReference type="Gene3D" id="3.40.50.10810">
    <property type="entry name" value="Tandem AAA-ATPase domain"/>
    <property type="match status" value="1"/>
</dbReference>
<evidence type="ECO:0000256" key="1">
    <source>
        <dbReference type="ARBA" id="ARBA00022741"/>
    </source>
</evidence>
<dbReference type="Pfam" id="PF00176">
    <property type="entry name" value="SNF2-rel_dom"/>
    <property type="match status" value="1"/>
</dbReference>
<gene>
    <name evidence="5" type="ORF">G3M58_73840</name>
</gene>
<comment type="caution">
    <text evidence="5">The sequence shown here is derived from an EMBL/GenBank/DDBJ whole genome shotgun (WGS) entry which is preliminary data.</text>
</comment>
<keyword evidence="3" id="KW-0238">DNA-binding</keyword>
<feature type="non-terminal residue" evidence="5">
    <location>
        <position position="1"/>
    </location>
</feature>
<dbReference type="InterPro" id="IPR000330">
    <property type="entry name" value="SNF2_N"/>
</dbReference>
<evidence type="ECO:0000256" key="2">
    <source>
        <dbReference type="ARBA" id="ARBA00022840"/>
    </source>
</evidence>
<dbReference type="PANTHER" id="PTHR45685">
    <property type="entry name" value="HELICASE SRCAP-RELATED"/>
    <property type="match status" value="1"/>
</dbReference>
<evidence type="ECO:0000256" key="3">
    <source>
        <dbReference type="ARBA" id="ARBA00023125"/>
    </source>
</evidence>